<dbReference type="PANTHER" id="PTHR10644">
    <property type="entry name" value="DNA REPAIR/RNA PROCESSING CPSF FAMILY"/>
    <property type="match status" value="1"/>
</dbReference>
<dbReference type="InterPro" id="IPR058543">
    <property type="entry name" value="Beta-prop_RSE1/DDB1/CPSF1_2nd"/>
</dbReference>
<dbReference type="GO" id="GO:0005681">
    <property type="term" value="C:spliceosomal complex"/>
    <property type="evidence" value="ECO:0007669"/>
    <property type="project" value="UniProtKB-KW"/>
</dbReference>
<comment type="subcellular location">
    <subcellularLocation>
        <location evidence="1">Nucleus</location>
    </subcellularLocation>
</comment>
<feature type="region of interest" description="Disordered" evidence="7">
    <location>
        <begin position="845"/>
        <end position="900"/>
    </location>
</feature>
<dbReference type="Pfam" id="PF23726">
    <property type="entry name" value="Beta-prop_RSE1_2nd"/>
    <property type="match status" value="1"/>
</dbReference>
<evidence type="ECO:0000256" key="4">
    <source>
        <dbReference type="ARBA" id="ARBA00023187"/>
    </source>
</evidence>
<dbReference type="Pfam" id="PF10433">
    <property type="entry name" value="Beta-prop_RSE1_1st"/>
    <property type="match status" value="1"/>
</dbReference>
<protein>
    <submittedName>
        <fullName evidence="11">Splicing factor 3B subunit 3</fullName>
    </submittedName>
</protein>
<dbReference type="InterPro" id="IPR004871">
    <property type="entry name" value="RSE1/DDB1/CPSF1_C"/>
</dbReference>
<dbReference type="FunFam" id="2.130.10.10:FF:000031">
    <property type="entry name" value="Splicing factor 3b subunit 3"/>
    <property type="match status" value="1"/>
</dbReference>
<keyword evidence="5" id="KW-0539">Nucleus</keyword>
<dbReference type="GO" id="GO:0008380">
    <property type="term" value="P:RNA splicing"/>
    <property type="evidence" value="ECO:0007669"/>
    <property type="project" value="UniProtKB-KW"/>
</dbReference>
<evidence type="ECO:0000313" key="11">
    <source>
        <dbReference type="EMBL" id="GAX10184.1"/>
    </source>
</evidence>
<dbReference type="InParanoid" id="A0A1Z5J862"/>
<evidence type="ECO:0000259" key="8">
    <source>
        <dbReference type="Pfam" id="PF03178"/>
    </source>
</evidence>
<name>A0A1Z5J862_FISSO</name>
<organism evidence="11 12">
    <name type="scientific">Fistulifera solaris</name>
    <name type="common">Oleaginous diatom</name>
    <dbReference type="NCBI Taxonomy" id="1519565"/>
    <lineage>
        <taxon>Eukaryota</taxon>
        <taxon>Sar</taxon>
        <taxon>Stramenopiles</taxon>
        <taxon>Ochrophyta</taxon>
        <taxon>Bacillariophyta</taxon>
        <taxon>Bacillariophyceae</taxon>
        <taxon>Bacillariophycidae</taxon>
        <taxon>Naviculales</taxon>
        <taxon>Naviculaceae</taxon>
        <taxon>Fistulifera</taxon>
    </lineage>
</organism>
<dbReference type="InterPro" id="IPR050358">
    <property type="entry name" value="RSE1/DDB1/CFT1"/>
</dbReference>
<dbReference type="Gene3D" id="1.10.150.910">
    <property type="match status" value="1"/>
</dbReference>
<keyword evidence="12" id="KW-1185">Reference proteome</keyword>
<dbReference type="Pfam" id="PF03178">
    <property type="entry name" value="CPSF_A"/>
    <property type="match status" value="1"/>
</dbReference>
<dbReference type="Proteomes" id="UP000198406">
    <property type="component" value="Unassembled WGS sequence"/>
</dbReference>
<dbReference type="EMBL" id="BDSP01000016">
    <property type="protein sequence ID" value="GAX10184.1"/>
    <property type="molecule type" value="Genomic_DNA"/>
</dbReference>
<keyword evidence="3" id="KW-0747">Spliceosome</keyword>
<feature type="domain" description="RSE1/DDB1/CPSF1 C-terminal" evidence="8">
    <location>
        <begin position="906"/>
        <end position="1224"/>
    </location>
</feature>
<gene>
    <name evidence="11" type="ORF">FisN_3Lh379</name>
</gene>
<dbReference type="InterPro" id="IPR036322">
    <property type="entry name" value="WD40_repeat_dom_sf"/>
</dbReference>
<evidence type="ECO:0000259" key="9">
    <source>
        <dbReference type="Pfam" id="PF10433"/>
    </source>
</evidence>
<keyword evidence="4" id="KW-0508">mRNA splicing</keyword>
<dbReference type="GO" id="GO:0006397">
    <property type="term" value="P:mRNA processing"/>
    <property type="evidence" value="ECO:0007669"/>
    <property type="project" value="UniProtKB-KW"/>
</dbReference>
<feature type="compositionally biased region" description="Acidic residues" evidence="7">
    <location>
        <begin position="856"/>
        <end position="868"/>
    </location>
</feature>
<keyword evidence="2" id="KW-0507">mRNA processing</keyword>
<evidence type="ECO:0000259" key="10">
    <source>
        <dbReference type="Pfam" id="PF23726"/>
    </source>
</evidence>
<dbReference type="FunCoup" id="A0A1Z5J862">
    <property type="interactions" value="1171"/>
</dbReference>
<dbReference type="Gene3D" id="2.130.10.10">
    <property type="entry name" value="YVTN repeat-like/Quinoprotein amine dehydrogenase"/>
    <property type="match status" value="3"/>
</dbReference>
<dbReference type="InterPro" id="IPR015943">
    <property type="entry name" value="WD40/YVTN_repeat-like_dom_sf"/>
</dbReference>
<dbReference type="SUPFAM" id="SSF50978">
    <property type="entry name" value="WD40 repeat-like"/>
    <property type="match status" value="1"/>
</dbReference>
<feature type="domain" description="RSE1/DDB1/CPSF1 first beta-propeller" evidence="9">
    <location>
        <begin position="33"/>
        <end position="377"/>
    </location>
</feature>
<sequence>MPPNAVVDEIEAQPVHAVAMKLLDLRLQPSTAIVQSVLGEFTGPHELALLKTSGVIELYKLSDEKCHLLTRVETRSILRHGVAVRFPGTSHDVLVITSDSGALSILQFQPFQILHNVTFGKTGCRRATPGQYLAADPKGRAVMVSAVEKRQLVYVLNRNADGKTTLSSPLEAHRTRNLILATVGLDNGYDNPIFATLEWQYPEETEQNNIEPELQLAYYELDLGLNHVSRRWATPVAPTACSLAALPGGADGPGGVLMGAEDWLYYVHEKNQIVCPIPRREMHTSKGILITTLTVHRQKKAKFFALAQSELGDVYKVSIALNEDKSAVCGLEVSFLDTLPTANTLNVSKLGLLFVAAEFGDHALYQFERIDLPDAPSNTSVEETDLTTAKAVSLAKTFAPVTRLQNLRKIWSLDNAAPTNNILVGELAGNEVSPQIYTLTGRGPHSTIRTMRHGAAVTELAVSDLPGVPGGIFTVADASGEKDQYIVVSFADATLVLSVGESVEEVGKESGFLITAPTLACSALGQDGSVCQVHPAGVRHIQKGQARQWHCPGLKRIEFASANTSQVLIALAGGEIIYFELDAISANLTESSTKDMGTDVCCLDIGIIDSGKSRSLFAAIGCRDQTVRIVSLEPGQLLTQKSSLALKSRPHSVVIQSIKGVDMEGKPNGQDDLTLNIGLDDGSSLRVFLDPVTGSVEASPSRRFLGAIPVSVSRIELNGQKSTLLLSSRPWISRRDESTGKHLMAPLSYVPLDHGCSFRSDAIPEGIVATAGKTLRILSVNTDGMGGGDDEAFNTNKTDLRYTPRQMTLVSVSNTTDQRKVVLVVVESDCNEYGLEEKKAMGFDPTAKLSSKGDDADAMDMDEDSDDEGEKKDLPEGDGDEDEEENDARKTPVRGPLPSKPGTWGSCIRLLDPSTNCSTLDCIEMGRNEAALCCASVRFHSKGGEPLLAVGTVTGMTMNPLKQVASHIVLYRVVDGGRLQLLHRTAVEDGPVLALAHFQGRLLAGIGKSLRLFEMGKRQLLRKCEQRGLPTFVKTIQTVGDRAFVGDMMQSIQVFRYDAMANRFVTLAIDPSPRPIVSQELLDFNTVAVSDKFGNISILRMPRGAEAGAIDMSWQRVLWDSSRSDSTPKLELLCQYYVGEVVTAMTRSSLVAGGAESIIYVTACGRIGALVPFSSRADVEFFTQLETALRTEVLRPTGRDHQSYRSYYAPALHVIDGELCEAFNSLPHDKQTKIAAELERSPGDIMKKLEDTRNALH</sequence>
<proteinExistence type="inferred from homology"/>
<evidence type="ECO:0000256" key="1">
    <source>
        <dbReference type="ARBA" id="ARBA00004123"/>
    </source>
</evidence>
<dbReference type="OrthoDB" id="436637at2759"/>
<evidence type="ECO:0000256" key="5">
    <source>
        <dbReference type="ARBA" id="ARBA00023242"/>
    </source>
</evidence>
<evidence type="ECO:0000256" key="7">
    <source>
        <dbReference type="SAM" id="MobiDB-lite"/>
    </source>
</evidence>
<feature type="domain" description="RSE1/DDB1/CPSF1 second beta-propeller" evidence="10">
    <location>
        <begin position="458"/>
        <end position="779"/>
    </location>
</feature>
<accession>A0A1Z5J862</accession>
<reference evidence="11 12" key="1">
    <citation type="journal article" date="2015" name="Plant Cell">
        <title>Oil accumulation by the oleaginous diatom Fistulifera solaris as revealed by the genome and transcriptome.</title>
        <authorList>
            <person name="Tanaka T."/>
            <person name="Maeda Y."/>
            <person name="Veluchamy A."/>
            <person name="Tanaka M."/>
            <person name="Abida H."/>
            <person name="Marechal E."/>
            <person name="Bowler C."/>
            <person name="Muto M."/>
            <person name="Sunaga Y."/>
            <person name="Tanaka M."/>
            <person name="Yoshino T."/>
            <person name="Taniguchi T."/>
            <person name="Fukuda Y."/>
            <person name="Nemoto M."/>
            <person name="Matsumoto M."/>
            <person name="Wong P.S."/>
            <person name="Aburatani S."/>
            <person name="Fujibuchi W."/>
        </authorList>
    </citation>
    <scope>NUCLEOTIDE SEQUENCE [LARGE SCALE GENOMIC DNA]</scope>
    <source>
        <strain evidence="11 12">JPCC DA0580</strain>
    </source>
</reference>
<evidence type="ECO:0000256" key="2">
    <source>
        <dbReference type="ARBA" id="ARBA00022664"/>
    </source>
</evidence>
<feature type="compositionally biased region" description="Acidic residues" evidence="7">
    <location>
        <begin position="876"/>
        <end position="886"/>
    </location>
</feature>
<dbReference type="GO" id="GO:0003676">
    <property type="term" value="F:nucleic acid binding"/>
    <property type="evidence" value="ECO:0007669"/>
    <property type="project" value="InterPro"/>
</dbReference>
<dbReference type="AlphaFoldDB" id="A0A1Z5J862"/>
<evidence type="ECO:0000256" key="3">
    <source>
        <dbReference type="ARBA" id="ARBA00022728"/>
    </source>
</evidence>
<evidence type="ECO:0000313" key="12">
    <source>
        <dbReference type="Proteomes" id="UP000198406"/>
    </source>
</evidence>
<evidence type="ECO:0000256" key="6">
    <source>
        <dbReference type="ARBA" id="ARBA00038266"/>
    </source>
</evidence>
<comment type="caution">
    <text evidence="11">The sequence shown here is derived from an EMBL/GenBank/DDBJ whole genome shotgun (WGS) entry which is preliminary data.</text>
</comment>
<comment type="similarity">
    <text evidence="6">Belongs to the RSE1 family.</text>
</comment>
<dbReference type="InterPro" id="IPR018846">
    <property type="entry name" value="Beta-prop_RSE1/DDB1/CPSF1_1st"/>
</dbReference>
<dbReference type="FunFam" id="2.130.10.10:FF:001143">
    <property type="entry name" value="Pre-mRNA-splicing factor rse-1, putative"/>
    <property type="match status" value="1"/>
</dbReference>